<name>A0A1T5F2W6_9BACT</name>
<evidence type="ECO:0000313" key="2">
    <source>
        <dbReference type="Proteomes" id="UP000190852"/>
    </source>
</evidence>
<dbReference type="InterPro" id="IPR006530">
    <property type="entry name" value="YD"/>
</dbReference>
<dbReference type="AlphaFoldDB" id="A0A1T5F2W6"/>
<keyword evidence="2" id="KW-1185">Reference proteome</keyword>
<sequence length="181" mass="20159">MGIPLPIDILHPGGYKGFQTGSITALLDGSGGYLYSSFYYDNRERVIQTKQTNHLTGGIEKEFIAYNFVGQPTKKLHIHSATGKTTQSELFVYTYDQAGRLTETTHQLNGGTTVSLAKNTYDELGRLKTNMKGNNTNLTSTYSYNIRSWVKSISSPLFQQTLYYNDTYGGGSPRYNGNIQP</sequence>
<accession>A0A1T5F2W6</accession>
<organism evidence="1 2">
    <name type="scientific">Parabacteroides chartae</name>
    <dbReference type="NCBI Taxonomy" id="1037355"/>
    <lineage>
        <taxon>Bacteria</taxon>
        <taxon>Pseudomonadati</taxon>
        <taxon>Bacteroidota</taxon>
        <taxon>Bacteroidia</taxon>
        <taxon>Bacteroidales</taxon>
        <taxon>Tannerellaceae</taxon>
        <taxon>Parabacteroides</taxon>
    </lineage>
</organism>
<dbReference type="NCBIfam" id="TIGR01643">
    <property type="entry name" value="YD_repeat_2x"/>
    <property type="match status" value="1"/>
</dbReference>
<dbReference type="EMBL" id="FUYQ01000038">
    <property type="protein sequence ID" value="SKB90513.1"/>
    <property type="molecule type" value="Genomic_DNA"/>
</dbReference>
<dbReference type="RefSeq" id="WP_245832624.1">
    <property type="nucleotide sequence ID" value="NZ_FUYQ01000038.1"/>
</dbReference>
<dbReference type="Proteomes" id="UP000190852">
    <property type="component" value="Unassembled WGS sequence"/>
</dbReference>
<dbReference type="Gene3D" id="2.180.10.10">
    <property type="entry name" value="RHS repeat-associated core"/>
    <property type="match status" value="1"/>
</dbReference>
<reference evidence="2" key="1">
    <citation type="submission" date="2017-02" db="EMBL/GenBank/DDBJ databases">
        <authorList>
            <person name="Varghese N."/>
            <person name="Submissions S."/>
        </authorList>
    </citation>
    <scope>NUCLEOTIDE SEQUENCE [LARGE SCALE GENOMIC DNA]</scope>
    <source>
        <strain evidence="2">DSM 24967</strain>
    </source>
</reference>
<evidence type="ECO:0000313" key="1">
    <source>
        <dbReference type="EMBL" id="SKB90513.1"/>
    </source>
</evidence>
<protein>
    <submittedName>
        <fullName evidence="1">YD repeat-containing protein</fullName>
    </submittedName>
</protein>
<proteinExistence type="predicted"/>
<gene>
    <name evidence="1" type="ORF">SAMN05660349_03282</name>
</gene>